<feature type="transmembrane region" description="Helical" evidence="17">
    <location>
        <begin position="277"/>
        <end position="299"/>
    </location>
</feature>
<protein>
    <recommendedName>
        <fullName evidence="6">Delta 8-(E)-sphingolipid desaturase</fullName>
        <ecNumber evidence="5">1.14.19.18</ecNumber>
    </recommendedName>
</protein>
<dbReference type="Pfam" id="PF00173">
    <property type="entry name" value="Cyt-b5"/>
    <property type="match status" value="1"/>
</dbReference>
<evidence type="ECO:0000256" key="6">
    <source>
        <dbReference type="ARBA" id="ARBA00016939"/>
    </source>
</evidence>
<dbReference type="Pfam" id="PF00487">
    <property type="entry name" value="FA_desaturase"/>
    <property type="match status" value="1"/>
</dbReference>
<dbReference type="Gene3D" id="3.10.120.10">
    <property type="entry name" value="Cytochrome b5-like heme/steroid binding domain"/>
    <property type="match status" value="1"/>
</dbReference>
<proteinExistence type="inferred from homology"/>
<dbReference type="InterPro" id="IPR001199">
    <property type="entry name" value="Cyt_B5-like_heme/steroid-bd"/>
</dbReference>
<organism evidence="19 20">
    <name type="scientific">Discina gigas</name>
    <dbReference type="NCBI Taxonomy" id="1032678"/>
    <lineage>
        <taxon>Eukaryota</taxon>
        <taxon>Fungi</taxon>
        <taxon>Dikarya</taxon>
        <taxon>Ascomycota</taxon>
        <taxon>Pezizomycotina</taxon>
        <taxon>Pezizomycetes</taxon>
        <taxon>Pezizales</taxon>
        <taxon>Discinaceae</taxon>
        <taxon>Discina</taxon>
    </lineage>
</organism>
<comment type="pathway">
    <text evidence="2">Lipid metabolism; sphingolipid metabolism.</text>
</comment>
<dbReference type="EC" id="1.14.19.18" evidence="5"/>
<feature type="transmembrane region" description="Helical" evidence="17">
    <location>
        <begin position="231"/>
        <end position="257"/>
    </location>
</feature>
<comment type="pathway">
    <text evidence="3">Sphingolipid metabolism.</text>
</comment>
<keyword evidence="8 17" id="KW-0812">Transmembrane</keyword>
<evidence type="ECO:0000256" key="1">
    <source>
        <dbReference type="ARBA" id="ARBA00004141"/>
    </source>
</evidence>
<dbReference type="PIRSF" id="PIRSF015921">
    <property type="entry name" value="FA_sphinglp_des"/>
    <property type="match status" value="1"/>
</dbReference>
<evidence type="ECO:0000256" key="11">
    <source>
        <dbReference type="ARBA" id="ARBA00022989"/>
    </source>
</evidence>
<evidence type="ECO:0000256" key="13">
    <source>
        <dbReference type="ARBA" id="ARBA00023004"/>
    </source>
</evidence>
<evidence type="ECO:0000256" key="4">
    <source>
        <dbReference type="ARBA" id="ARBA00009295"/>
    </source>
</evidence>
<evidence type="ECO:0000256" key="15">
    <source>
        <dbReference type="ARBA" id="ARBA00023136"/>
    </source>
</evidence>
<keyword evidence="20" id="KW-1185">Reference proteome</keyword>
<keyword evidence="11 17" id="KW-1133">Transmembrane helix</keyword>
<keyword evidence="9" id="KW-0479">Metal-binding</keyword>
<dbReference type="PANTHER" id="PTHR19353">
    <property type="entry name" value="FATTY ACID DESATURASE 2"/>
    <property type="match status" value="1"/>
</dbReference>
<evidence type="ECO:0000256" key="16">
    <source>
        <dbReference type="SAM" id="MobiDB-lite"/>
    </source>
</evidence>
<dbReference type="CDD" id="cd03506">
    <property type="entry name" value="Delta6-FADS-like"/>
    <property type="match status" value="1"/>
</dbReference>
<evidence type="ECO:0000256" key="9">
    <source>
        <dbReference type="ARBA" id="ARBA00022723"/>
    </source>
</evidence>
<reference evidence="19 20" key="1">
    <citation type="submission" date="2024-02" db="EMBL/GenBank/DDBJ databases">
        <title>Discinaceae phylogenomics.</title>
        <authorList>
            <person name="Dirks A.C."/>
            <person name="James T.Y."/>
        </authorList>
    </citation>
    <scope>NUCLEOTIDE SEQUENCE [LARGE SCALE GENOMIC DNA]</scope>
    <source>
        <strain evidence="19 20">ACD0624</strain>
    </source>
</reference>
<dbReference type="InterPro" id="IPR005804">
    <property type="entry name" value="FA_desaturase_dom"/>
</dbReference>
<keyword evidence="10" id="KW-0746">Sphingolipid metabolism</keyword>
<evidence type="ECO:0000256" key="8">
    <source>
        <dbReference type="ARBA" id="ARBA00022692"/>
    </source>
</evidence>
<keyword evidence="12" id="KW-0560">Oxidoreductase</keyword>
<evidence type="ECO:0000259" key="18">
    <source>
        <dbReference type="PROSITE" id="PS50255"/>
    </source>
</evidence>
<evidence type="ECO:0000256" key="5">
    <source>
        <dbReference type="ARBA" id="ARBA00012019"/>
    </source>
</evidence>
<dbReference type="Proteomes" id="UP001447188">
    <property type="component" value="Unassembled WGS sequence"/>
</dbReference>
<gene>
    <name evidence="19" type="ORF">Q9L58_002874</name>
</gene>
<evidence type="ECO:0000256" key="2">
    <source>
        <dbReference type="ARBA" id="ARBA00004760"/>
    </source>
</evidence>
<keyword evidence="15 17" id="KW-0472">Membrane</keyword>
<keyword evidence="13" id="KW-0408">Iron</keyword>
<feature type="region of interest" description="Disordered" evidence="16">
    <location>
        <begin position="114"/>
        <end position="133"/>
    </location>
</feature>
<evidence type="ECO:0000256" key="17">
    <source>
        <dbReference type="SAM" id="Phobius"/>
    </source>
</evidence>
<accession>A0ABR3GQA8</accession>
<dbReference type="PANTHER" id="PTHR19353:SF30">
    <property type="entry name" value="DELTA 8-(E)-SPHINGOLIPID DESATURASE"/>
    <property type="match status" value="1"/>
</dbReference>
<feature type="transmembrane region" description="Helical" evidence="17">
    <location>
        <begin position="424"/>
        <end position="444"/>
    </location>
</feature>
<dbReference type="PROSITE" id="PS50255">
    <property type="entry name" value="CYTOCHROME_B5_2"/>
    <property type="match status" value="1"/>
</dbReference>
<evidence type="ECO:0000313" key="19">
    <source>
        <dbReference type="EMBL" id="KAL0638094.1"/>
    </source>
</evidence>
<feature type="domain" description="Cytochrome b5 heme-binding" evidence="18">
    <location>
        <begin position="6"/>
        <end position="81"/>
    </location>
</feature>
<evidence type="ECO:0000256" key="14">
    <source>
        <dbReference type="ARBA" id="ARBA00023098"/>
    </source>
</evidence>
<comment type="similarity">
    <text evidence="4">Belongs to the fatty acid desaturase type 1 family.</text>
</comment>
<comment type="caution">
    <text evidence="19">The sequence shown here is derived from an EMBL/GenBank/DDBJ whole genome shotgun (WGS) entry which is preliminary data.</text>
</comment>
<sequence length="559" mass="64248">MGRLAERVLSRRQVEGLIAAGRTVIILDQNVLQVDAWLKFHPGGDKAILHMVGRDATDEINALHSTGARNRMKNFVIGQIKGPWENFLPPLHGGKFRPYIEGEQVFDEFQERAEELSESESLRTPARSASPASVFDDDRSFIRDPSVLRRRQGSPIASSSSSMTSVSMYDETILDELTRKSIEADLEKYPAIDSETQARIVKEYRKLGERIRAAGLFNCNYFRYFKEVVRYLIFLSISMYCLHAGWYKTSALFLGLFWHQITFTAHDAGHMGITHDFHLDTCIGIFIADFCGGLSLGWWKRSHNVHHIVTNDPEHDPDIEHLPFFAVSHRFFTSLFSTYYDRVMHYDAAAKVLVRFQNYLYYPVLCLGRFNLYRLSWEYLLVGLGPKKGIAAWHRWLEISGMVVFWYWFGYGVIYNGLPSNWDRFVYVMISHIVTMPLHVQITLSHFAMSTADLGVGESFAQKMLRTTMDVDCPRWLDFIHGGLQFQAIHHLFPRIPRHNLRETQRLVMEFCKEVGIPYTLYGFYDGNKEVLSHLGEIGKQAAILADCQAALLKGEHGH</sequence>
<dbReference type="SUPFAM" id="SSF55856">
    <property type="entry name" value="Cytochrome b5-like heme/steroid binding domain"/>
    <property type="match status" value="1"/>
</dbReference>
<dbReference type="InterPro" id="IPR036400">
    <property type="entry name" value="Cyt_B5-like_heme/steroid_sf"/>
</dbReference>
<dbReference type="InterPro" id="IPR012171">
    <property type="entry name" value="Fatty_acid_desaturase"/>
</dbReference>
<evidence type="ECO:0000313" key="20">
    <source>
        <dbReference type="Proteomes" id="UP001447188"/>
    </source>
</evidence>
<comment type="subcellular location">
    <subcellularLocation>
        <location evidence="1">Membrane</location>
        <topology evidence="1">Multi-pass membrane protein</topology>
    </subcellularLocation>
</comment>
<feature type="transmembrane region" description="Helical" evidence="17">
    <location>
        <begin position="396"/>
        <end position="418"/>
    </location>
</feature>
<evidence type="ECO:0000256" key="10">
    <source>
        <dbReference type="ARBA" id="ARBA00022919"/>
    </source>
</evidence>
<keyword evidence="14" id="KW-0443">Lipid metabolism</keyword>
<dbReference type="SMART" id="SM01117">
    <property type="entry name" value="Cyt-b5"/>
    <property type="match status" value="1"/>
</dbReference>
<evidence type="ECO:0000256" key="3">
    <source>
        <dbReference type="ARBA" id="ARBA00004991"/>
    </source>
</evidence>
<keyword evidence="7" id="KW-0349">Heme</keyword>
<dbReference type="EMBL" id="JBBBZM010000026">
    <property type="protein sequence ID" value="KAL0638094.1"/>
    <property type="molecule type" value="Genomic_DNA"/>
</dbReference>
<evidence type="ECO:0000256" key="12">
    <source>
        <dbReference type="ARBA" id="ARBA00023002"/>
    </source>
</evidence>
<name>A0ABR3GQA8_9PEZI</name>
<evidence type="ECO:0000256" key="7">
    <source>
        <dbReference type="ARBA" id="ARBA00022617"/>
    </source>
</evidence>